<evidence type="ECO:0000256" key="2">
    <source>
        <dbReference type="ARBA" id="ARBA00022737"/>
    </source>
</evidence>
<evidence type="ECO:0000256" key="3">
    <source>
        <dbReference type="PROSITE-ProRule" id="PRU00221"/>
    </source>
</evidence>
<dbReference type="AlphaFoldDB" id="A0A8E0S873"/>
<name>A0A8E0S873_9TREM</name>
<dbReference type="InterPro" id="IPR001680">
    <property type="entry name" value="WD40_rpt"/>
</dbReference>
<dbReference type="PROSITE" id="PS00678">
    <property type="entry name" value="WD_REPEATS_1"/>
    <property type="match status" value="1"/>
</dbReference>
<dbReference type="Proteomes" id="UP000728185">
    <property type="component" value="Unassembled WGS sequence"/>
</dbReference>
<dbReference type="OrthoDB" id="674604at2759"/>
<dbReference type="InterPro" id="IPR051075">
    <property type="entry name" value="SCF_subunit_WD-repeat"/>
</dbReference>
<dbReference type="InterPro" id="IPR036322">
    <property type="entry name" value="WD40_repeat_dom_sf"/>
</dbReference>
<dbReference type="Gene3D" id="2.130.10.10">
    <property type="entry name" value="YVTN repeat-like/Quinoprotein amine dehydrogenase"/>
    <property type="match status" value="1"/>
</dbReference>
<evidence type="ECO:0000313" key="5">
    <source>
        <dbReference type="Proteomes" id="UP000728185"/>
    </source>
</evidence>
<dbReference type="PROSITE" id="PS50294">
    <property type="entry name" value="WD_REPEATS_REGION"/>
    <property type="match status" value="1"/>
</dbReference>
<protein>
    <submittedName>
        <fullName evidence="4">Uncharacterized protein</fullName>
    </submittedName>
</protein>
<sequence length="228" mass="25931">MTDHDIRNLPGEESPTSTAAIRLGWFIVTAHQNSGESNFWTLHAIKLLQRITQLLTICKAHLNHTCLCGHAGSVRTLWLDTKWQLLLSGSYDTSIRLWDLTQPNIKSSRVSELTRTGAREISRDRNAARCVRIYQGHTASVLCLWLDKFMWPRMKAITPRPTQSTLRLRPSLSPTHRLGNYTLRFITGGADCLCCGKQKSCVNHDRLSCLIRIMTNEYGFRIPGLENQ</sequence>
<reference evidence="4" key="1">
    <citation type="submission" date="2019-05" db="EMBL/GenBank/DDBJ databases">
        <title>Annotation for the trematode Fasciolopsis buski.</title>
        <authorList>
            <person name="Choi Y.-J."/>
        </authorList>
    </citation>
    <scope>NUCLEOTIDE SEQUENCE</scope>
    <source>
        <strain evidence="4">HT</strain>
        <tissue evidence="4">Whole worm</tissue>
    </source>
</reference>
<evidence type="ECO:0000313" key="4">
    <source>
        <dbReference type="EMBL" id="KAA0198692.1"/>
    </source>
</evidence>
<keyword evidence="5" id="KW-1185">Reference proteome</keyword>
<keyword evidence="1 3" id="KW-0853">WD repeat</keyword>
<dbReference type="InterPro" id="IPR019775">
    <property type="entry name" value="WD40_repeat_CS"/>
</dbReference>
<comment type="caution">
    <text evidence="4">The sequence shown here is derived from an EMBL/GenBank/DDBJ whole genome shotgun (WGS) entry which is preliminary data.</text>
</comment>
<dbReference type="Pfam" id="PF00400">
    <property type="entry name" value="WD40"/>
    <property type="match status" value="1"/>
</dbReference>
<gene>
    <name evidence="4" type="ORF">FBUS_03281</name>
</gene>
<feature type="repeat" description="WD" evidence="3">
    <location>
        <begin position="67"/>
        <end position="108"/>
    </location>
</feature>
<evidence type="ECO:0000256" key="1">
    <source>
        <dbReference type="ARBA" id="ARBA00022574"/>
    </source>
</evidence>
<organism evidence="4 5">
    <name type="scientific">Fasciolopsis buskii</name>
    <dbReference type="NCBI Taxonomy" id="27845"/>
    <lineage>
        <taxon>Eukaryota</taxon>
        <taxon>Metazoa</taxon>
        <taxon>Spiralia</taxon>
        <taxon>Lophotrochozoa</taxon>
        <taxon>Platyhelminthes</taxon>
        <taxon>Trematoda</taxon>
        <taxon>Digenea</taxon>
        <taxon>Plagiorchiida</taxon>
        <taxon>Echinostomata</taxon>
        <taxon>Echinostomatoidea</taxon>
        <taxon>Fasciolidae</taxon>
        <taxon>Fasciolopsis</taxon>
    </lineage>
</organism>
<dbReference type="PROSITE" id="PS50082">
    <property type="entry name" value="WD_REPEATS_2"/>
    <property type="match status" value="1"/>
</dbReference>
<dbReference type="InterPro" id="IPR015943">
    <property type="entry name" value="WD40/YVTN_repeat-like_dom_sf"/>
</dbReference>
<accession>A0A8E0S873</accession>
<dbReference type="SUPFAM" id="SSF50978">
    <property type="entry name" value="WD40 repeat-like"/>
    <property type="match status" value="1"/>
</dbReference>
<proteinExistence type="predicted"/>
<dbReference type="EMBL" id="LUCM01001571">
    <property type="protein sequence ID" value="KAA0198692.1"/>
    <property type="molecule type" value="Genomic_DNA"/>
</dbReference>
<dbReference type="PANTHER" id="PTHR19872:SF7">
    <property type="entry name" value="F-BOX AND WD REPEAT DOMAIN CONTAINING PROTEIN 10B-RELATED"/>
    <property type="match status" value="1"/>
</dbReference>
<dbReference type="PANTHER" id="PTHR19872">
    <property type="entry name" value="UBIQUITIN LIGASE SPECIFICITY FACTOR/HREP PROTEIN"/>
    <property type="match status" value="1"/>
</dbReference>
<keyword evidence="2" id="KW-0677">Repeat</keyword>